<keyword evidence="1" id="KW-1133">Transmembrane helix</keyword>
<protein>
    <submittedName>
        <fullName evidence="2">Uncharacterized protein</fullName>
    </submittedName>
</protein>
<feature type="transmembrane region" description="Helical" evidence="1">
    <location>
        <begin position="56"/>
        <end position="74"/>
    </location>
</feature>
<dbReference type="Proteomes" id="UP000236311">
    <property type="component" value="Unassembled WGS sequence"/>
</dbReference>
<evidence type="ECO:0000313" key="3">
    <source>
        <dbReference type="Proteomes" id="UP000236311"/>
    </source>
</evidence>
<reference evidence="2 3" key="1">
    <citation type="submission" date="2018-01" db="EMBL/GenBank/DDBJ databases">
        <authorList>
            <person name="Gaut B.S."/>
            <person name="Morton B.R."/>
            <person name="Clegg M.T."/>
            <person name="Duvall M.R."/>
        </authorList>
    </citation>
    <scope>NUCLEOTIDE SEQUENCE [LARGE SCALE GENOMIC DNA]</scope>
    <source>
        <strain evidence="2">GP69</strain>
    </source>
</reference>
<feature type="transmembrane region" description="Helical" evidence="1">
    <location>
        <begin position="24"/>
        <end position="44"/>
    </location>
</feature>
<organism evidence="2 3">
    <name type="scientific">Acetatifactor muris</name>
    <dbReference type="NCBI Taxonomy" id="879566"/>
    <lineage>
        <taxon>Bacteria</taxon>
        <taxon>Bacillati</taxon>
        <taxon>Bacillota</taxon>
        <taxon>Clostridia</taxon>
        <taxon>Lachnospirales</taxon>
        <taxon>Lachnospiraceae</taxon>
        <taxon>Acetatifactor</taxon>
    </lineage>
</organism>
<evidence type="ECO:0000313" key="2">
    <source>
        <dbReference type="EMBL" id="SOY28637.1"/>
    </source>
</evidence>
<keyword evidence="3" id="KW-1185">Reference proteome</keyword>
<sequence length="137" mass="16357">MVKKFLCVKGEECSYAKYADYSAIYMFGSIFKFCSVLCILNFFLQKPQIKTYLRTIFLLFFSLLAIMLSFYFQFQTHAKVLEQKAYYVEKELVLDDPSVTTDFNAYQTAIKKVENELRYIDNKIFYDSFHIHIEFLE</sequence>
<dbReference type="EMBL" id="OFSM01000006">
    <property type="protein sequence ID" value="SOY28637.1"/>
    <property type="molecule type" value="Genomic_DNA"/>
</dbReference>
<gene>
    <name evidence="2" type="ORF">AMURIS_01348</name>
</gene>
<proteinExistence type="predicted"/>
<name>A0A2K4ZDT8_9FIRM</name>
<accession>A0A2K4ZDT8</accession>
<keyword evidence="1" id="KW-0812">Transmembrane</keyword>
<dbReference type="AlphaFoldDB" id="A0A2K4ZDT8"/>
<evidence type="ECO:0000256" key="1">
    <source>
        <dbReference type="SAM" id="Phobius"/>
    </source>
</evidence>
<keyword evidence="1" id="KW-0472">Membrane</keyword>